<dbReference type="HOGENOM" id="CLU_1855575_0_0_1"/>
<name>A0A0C9XIE4_9AGAR</name>
<evidence type="ECO:0000313" key="1">
    <source>
        <dbReference type="EMBL" id="KIJ97376.1"/>
    </source>
</evidence>
<protein>
    <submittedName>
        <fullName evidence="1">Uncharacterized protein</fullName>
    </submittedName>
</protein>
<dbReference type="EMBL" id="KN838695">
    <property type="protein sequence ID" value="KIJ97376.1"/>
    <property type="molecule type" value="Genomic_DNA"/>
</dbReference>
<evidence type="ECO:0000313" key="2">
    <source>
        <dbReference type="Proteomes" id="UP000054477"/>
    </source>
</evidence>
<proteinExistence type="predicted"/>
<dbReference type="Proteomes" id="UP000054477">
    <property type="component" value="Unassembled WGS sequence"/>
</dbReference>
<reference evidence="2" key="2">
    <citation type="submission" date="2015-01" db="EMBL/GenBank/DDBJ databases">
        <title>Evolutionary Origins and Diversification of the Mycorrhizal Mutualists.</title>
        <authorList>
            <consortium name="DOE Joint Genome Institute"/>
            <consortium name="Mycorrhizal Genomics Consortium"/>
            <person name="Kohler A."/>
            <person name="Kuo A."/>
            <person name="Nagy L.G."/>
            <person name="Floudas D."/>
            <person name="Copeland A."/>
            <person name="Barry K.W."/>
            <person name="Cichocki N."/>
            <person name="Veneault-Fourrey C."/>
            <person name="LaButti K."/>
            <person name="Lindquist E.A."/>
            <person name="Lipzen A."/>
            <person name="Lundell T."/>
            <person name="Morin E."/>
            <person name="Murat C."/>
            <person name="Riley R."/>
            <person name="Ohm R."/>
            <person name="Sun H."/>
            <person name="Tunlid A."/>
            <person name="Henrissat B."/>
            <person name="Grigoriev I.V."/>
            <person name="Hibbett D.S."/>
            <person name="Martin F."/>
        </authorList>
    </citation>
    <scope>NUCLEOTIDE SEQUENCE [LARGE SCALE GENOMIC DNA]</scope>
    <source>
        <strain evidence="2">LaAM-08-1</strain>
    </source>
</reference>
<reference evidence="1 2" key="1">
    <citation type="submission" date="2014-04" db="EMBL/GenBank/DDBJ databases">
        <authorList>
            <consortium name="DOE Joint Genome Institute"/>
            <person name="Kuo A."/>
            <person name="Kohler A."/>
            <person name="Nagy L.G."/>
            <person name="Floudas D."/>
            <person name="Copeland A."/>
            <person name="Barry K.W."/>
            <person name="Cichocki N."/>
            <person name="Veneault-Fourrey C."/>
            <person name="LaButti K."/>
            <person name="Lindquist E.A."/>
            <person name="Lipzen A."/>
            <person name="Lundell T."/>
            <person name="Morin E."/>
            <person name="Murat C."/>
            <person name="Sun H."/>
            <person name="Tunlid A."/>
            <person name="Henrissat B."/>
            <person name="Grigoriev I.V."/>
            <person name="Hibbett D.S."/>
            <person name="Martin F."/>
            <person name="Nordberg H.P."/>
            <person name="Cantor M.N."/>
            <person name="Hua S.X."/>
        </authorList>
    </citation>
    <scope>NUCLEOTIDE SEQUENCE [LARGE SCALE GENOMIC DNA]</scope>
    <source>
        <strain evidence="1 2">LaAM-08-1</strain>
    </source>
</reference>
<gene>
    <name evidence="1" type="ORF">K443DRAFT_253970</name>
</gene>
<accession>A0A0C9XIE4</accession>
<organism evidence="1 2">
    <name type="scientific">Laccaria amethystina LaAM-08-1</name>
    <dbReference type="NCBI Taxonomy" id="1095629"/>
    <lineage>
        <taxon>Eukaryota</taxon>
        <taxon>Fungi</taxon>
        <taxon>Dikarya</taxon>
        <taxon>Basidiomycota</taxon>
        <taxon>Agaricomycotina</taxon>
        <taxon>Agaricomycetes</taxon>
        <taxon>Agaricomycetidae</taxon>
        <taxon>Agaricales</taxon>
        <taxon>Agaricineae</taxon>
        <taxon>Hydnangiaceae</taxon>
        <taxon>Laccaria</taxon>
    </lineage>
</organism>
<sequence length="138" mass="14815">MCNCEISQKSFGIDGKYAQACLAHIYHICSSILIPSKQKGRYSTALIPNATSKPISPVVLAIGPVNHTWLIQGMPSPNEAIPAARAAMPEGNLLGTSQSSRSYSAGLLCRITRCSRMIIAMNALAQYLISPRKLVIVS</sequence>
<keyword evidence="2" id="KW-1185">Reference proteome</keyword>
<dbReference type="AlphaFoldDB" id="A0A0C9XIE4"/>